<evidence type="ECO:0000256" key="2">
    <source>
        <dbReference type="SAM" id="SignalP"/>
    </source>
</evidence>
<proteinExistence type="predicted"/>
<dbReference type="SUPFAM" id="SSF63501">
    <property type="entry name" value="Frizzled cysteine-rich domain"/>
    <property type="match status" value="1"/>
</dbReference>
<comment type="caution">
    <text evidence="4">The sequence shown here is derived from an EMBL/GenBank/DDBJ whole genome shotgun (WGS) entry which is preliminary data.</text>
</comment>
<gene>
    <name evidence="4" type="ORF">N0F65_007156</name>
</gene>
<keyword evidence="1" id="KW-1015">Disulfide bond</keyword>
<dbReference type="InterPro" id="IPR036790">
    <property type="entry name" value="Frizzled_dom_sf"/>
</dbReference>
<feature type="domain" description="FZ" evidence="3">
    <location>
        <begin position="37"/>
        <end position="165"/>
    </location>
</feature>
<dbReference type="AlphaFoldDB" id="A0AAV2YY43"/>
<dbReference type="PROSITE" id="PS50038">
    <property type="entry name" value="FZ"/>
    <property type="match status" value="1"/>
</dbReference>
<organism evidence="4 5">
    <name type="scientific">Lagenidium giganteum</name>
    <dbReference type="NCBI Taxonomy" id="4803"/>
    <lineage>
        <taxon>Eukaryota</taxon>
        <taxon>Sar</taxon>
        <taxon>Stramenopiles</taxon>
        <taxon>Oomycota</taxon>
        <taxon>Peronosporomycetes</taxon>
        <taxon>Pythiales</taxon>
        <taxon>Pythiaceae</taxon>
    </lineage>
</organism>
<keyword evidence="2" id="KW-0732">Signal</keyword>
<dbReference type="Gene3D" id="1.10.2000.10">
    <property type="entry name" value="Frizzled cysteine-rich domain"/>
    <property type="match status" value="1"/>
</dbReference>
<evidence type="ECO:0000259" key="3">
    <source>
        <dbReference type="PROSITE" id="PS50038"/>
    </source>
</evidence>
<keyword evidence="5" id="KW-1185">Reference proteome</keyword>
<protein>
    <recommendedName>
        <fullName evidence="3">FZ domain-containing protein</fullName>
    </recommendedName>
</protein>
<feature type="signal peptide" evidence="2">
    <location>
        <begin position="1"/>
        <end position="31"/>
    </location>
</feature>
<dbReference type="InterPro" id="IPR020067">
    <property type="entry name" value="Frizzled_dom"/>
</dbReference>
<evidence type="ECO:0000313" key="4">
    <source>
        <dbReference type="EMBL" id="DAZ98349.1"/>
    </source>
</evidence>
<accession>A0AAV2YY43</accession>
<sequence length="255" mass="29512">MVSMLAVKLMHHLSAIVLLGVLYSHHVVVNGCLIAGSDTGECTDPKDFDLLIPFCKQVVQYTACLPRYQSVWFTHSALTKDKFIEDMYYKLNIQRQMFETNQTMQDKNIDEWNQPHDVVPRFTENPDCQNAFRNFFCWMNFPRCDAEGRSLLMCRSVCENFFTACKYHKDLWRCGDPKYSDGYEAEITYTFVNKVPVYYRAPFPGSPFKDNAFDPDTNKPLIVCTPSLENTAAKGCTLGWTLTGFWMVFCLLIVW</sequence>
<dbReference type="Proteomes" id="UP001146120">
    <property type="component" value="Unassembled WGS sequence"/>
</dbReference>
<reference evidence="4" key="1">
    <citation type="submission" date="2022-11" db="EMBL/GenBank/DDBJ databases">
        <authorList>
            <person name="Morgan W.R."/>
            <person name="Tartar A."/>
        </authorList>
    </citation>
    <scope>NUCLEOTIDE SEQUENCE</scope>
    <source>
        <strain evidence="4">ARSEF 373</strain>
    </source>
</reference>
<name>A0AAV2YY43_9STRA</name>
<dbReference type="Pfam" id="PF01392">
    <property type="entry name" value="Fz"/>
    <property type="match status" value="1"/>
</dbReference>
<feature type="chain" id="PRO_5043528267" description="FZ domain-containing protein" evidence="2">
    <location>
        <begin position="32"/>
        <end position="255"/>
    </location>
</feature>
<evidence type="ECO:0000313" key="5">
    <source>
        <dbReference type="Proteomes" id="UP001146120"/>
    </source>
</evidence>
<dbReference type="EMBL" id="DAKRPA010000109">
    <property type="protein sequence ID" value="DAZ98349.1"/>
    <property type="molecule type" value="Genomic_DNA"/>
</dbReference>
<evidence type="ECO:0000256" key="1">
    <source>
        <dbReference type="ARBA" id="ARBA00023157"/>
    </source>
</evidence>
<reference evidence="4" key="2">
    <citation type="journal article" date="2023" name="Microbiol Resour">
        <title>Decontamination and Annotation of the Draft Genome Sequence of the Oomycete Lagenidium giganteum ARSEF 373.</title>
        <authorList>
            <person name="Morgan W.R."/>
            <person name="Tartar A."/>
        </authorList>
    </citation>
    <scope>NUCLEOTIDE SEQUENCE</scope>
    <source>
        <strain evidence="4">ARSEF 373</strain>
    </source>
</reference>